<dbReference type="PANTHER" id="PTHR11629:SF63">
    <property type="entry name" value="V-TYPE PROTON ATPASE SUBUNIT A"/>
    <property type="match status" value="1"/>
</dbReference>
<feature type="coiled-coil region" evidence="11">
    <location>
        <begin position="243"/>
        <end position="277"/>
    </location>
</feature>
<accession>A0A8J7YV27</accession>
<protein>
    <recommendedName>
        <fullName evidence="9 10">A-type ATP synthase subunit I</fullName>
    </recommendedName>
</protein>
<dbReference type="Gene3D" id="3.30.70.2750">
    <property type="match status" value="1"/>
</dbReference>
<evidence type="ECO:0000313" key="13">
    <source>
        <dbReference type="EMBL" id="NCS91634.1"/>
    </source>
</evidence>
<evidence type="ECO:0000313" key="12">
    <source>
        <dbReference type="EMBL" id="NCN64837.1"/>
    </source>
</evidence>
<feature type="transmembrane region" description="Helical" evidence="10">
    <location>
        <begin position="607"/>
        <end position="634"/>
    </location>
</feature>
<feature type="transmembrane region" description="Helical" evidence="10">
    <location>
        <begin position="476"/>
        <end position="498"/>
    </location>
</feature>
<evidence type="ECO:0000256" key="3">
    <source>
        <dbReference type="ARBA" id="ARBA00022448"/>
    </source>
</evidence>
<sequence length="674" mass="75969">MLQPAMMHELEVVVHNDYKNKVVKELHKKGITQIEFLTDSKISEINEKFELDLKRGVPSGRQVEISKNLLEIYRVIGILNRFETKKETFLEEMLGIEKIEKKKTDRLKFNEVITRAREALAIKDDVINTANTVEKKNAELSDTKKNFEEISKLSFVLGGFDMGVLGSGRYYTIFTAVFEGDETANNIESMRANGEISYVKRYEIERKKKNVTYAAVIVVSNENANSVIQKISGNARILKNHGKGTVAENIETLSERINTLEKEINDLNTALREIFNARYEELLICRELLEIEKERYEIFVNGGSTKKTKYFKAYVPAQLSDKMKEVIEDKSEGACVVKINKDIDDAPTLMQNPKTIKKFEFLTSIYGLPRYNHIDPSLVVVPVAALLIGLMIADACYGAILFGIAMVLRKKYGLYSEGLKNFMSFVAICAVVAVGVGIINGEYFGNMGYILYTSIAPEAENLPLQLFHPAGHDLKLYLQIAIGFGVIHIWSGTVLGLYDAMRRKERKEALYKYASWCLFGLGMIIIFYGAFGNVFGFPFVPFSNEISTYSALGLMIVGLVIALKHDPILSLIEAIDYFAFILSYARIMALVVAAGAVATAFNQLAGMAWGFAFGIFAVLIFLVGQTLHFLLGVLSAFVQALRLLYVEHFSRYYEGGGYEFKPFEEKRKYTYVED</sequence>
<evidence type="ECO:0000256" key="7">
    <source>
        <dbReference type="ARBA" id="ARBA00023136"/>
    </source>
</evidence>
<gene>
    <name evidence="13" type="ORF">GW779_04390</name>
    <name evidence="12" type="ORF">GW910_02000</name>
</gene>
<comment type="function">
    <text evidence="8">Component of the A-type ATP synthase that produces ATP from ADP in the presence of a proton gradient across the membrane.</text>
</comment>
<dbReference type="Pfam" id="PF01496">
    <property type="entry name" value="V_ATPase_I"/>
    <property type="match status" value="1"/>
</dbReference>
<comment type="similarity">
    <text evidence="2 10">Belongs to the V-ATPase 116 kDa subunit family.</text>
</comment>
<dbReference type="EMBL" id="JAACQH010000094">
    <property type="protein sequence ID" value="NCS91634.1"/>
    <property type="molecule type" value="Genomic_DNA"/>
</dbReference>
<keyword evidence="11" id="KW-0175">Coiled coil</keyword>
<evidence type="ECO:0000256" key="2">
    <source>
        <dbReference type="ARBA" id="ARBA00009904"/>
    </source>
</evidence>
<feature type="transmembrane region" description="Helical" evidence="10">
    <location>
        <begin position="419"/>
        <end position="439"/>
    </location>
</feature>
<proteinExistence type="inferred from homology"/>
<dbReference type="EMBL" id="JAACVF010000046">
    <property type="protein sequence ID" value="NCN64837.1"/>
    <property type="molecule type" value="Genomic_DNA"/>
</dbReference>
<evidence type="ECO:0000313" key="14">
    <source>
        <dbReference type="Proteomes" id="UP000738826"/>
    </source>
</evidence>
<keyword evidence="3 10" id="KW-0813">Transport</keyword>
<feature type="transmembrane region" description="Helical" evidence="10">
    <location>
        <begin position="575"/>
        <end position="601"/>
    </location>
</feature>
<feature type="transmembrane region" description="Helical" evidence="10">
    <location>
        <begin position="546"/>
        <end position="563"/>
    </location>
</feature>
<reference evidence="13" key="1">
    <citation type="submission" date="2019-11" db="EMBL/GenBank/DDBJ databases">
        <title>Lipid analysis of CO2-rich subsurface aquifers suggests an autotrophy-based deep biosphere with lysolipids enriched in CPR bacteria.</title>
        <authorList>
            <person name="Probst A.J."/>
            <person name="Elling F.J."/>
            <person name="Castelle C.J."/>
            <person name="Zhu Q."/>
            <person name="Elvert M."/>
            <person name="Birarda G."/>
            <person name="Holman H.-Y."/>
            <person name="Lane K.R."/>
            <person name="Ladd B."/>
            <person name="Ryan M.C."/>
            <person name="Woyke T."/>
            <person name="Hinrichs K.-U."/>
            <person name="Banfield J.F."/>
        </authorList>
    </citation>
    <scope>NUCLEOTIDE SEQUENCE</scope>
    <source>
        <strain evidence="12">CG_2015-01_33_1645</strain>
        <strain evidence="13">CG_2015-04_33_537</strain>
    </source>
</reference>
<keyword evidence="4 10" id="KW-0812">Transmembrane</keyword>
<dbReference type="PANTHER" id="PTHR11629">
    <property type="entry name" value="VACUOLAR PROTON ATPASES"/>
    <property type="match status" value="1"/>
</dbReference>
<dbReference type="GO" id="GO:0046961">
    <property type="term" value="F:proton-transporting ATPase activity, rotational mechanism"/>
    <property type="evidence" value="ECO:0007669"/>
    <property type="project" value="InterPro"/>
</dbReference>
<dbReference type="Gene3D" id="1.20.1460.20">
    <property type="match status" value="1"/>
</dbReference>
<dbReference type="Proteomes" id="UP000738826">
    <property type="component" value="Unassembled WGS sequence"/>
</dbReference>
<dbReference type="GO" id="GO:0016471">
    <property type="term" value="C:vacuolar proton-transporting V-type ATPase complex"/>
    <property type="evidence" value="ECO:0007669"/>
    <property type="project" value="TreeGrafter"/>
</dbReference>
<dbReference type="GO" id="GO:0033179">
    <property type="term" value="C:proton-transporting V-type ATPase, V0 domain"/>
    <property type="evidence" value="ECO:0007669"/>
    <property type="project" value="InterPro"/>
</dbReference>
<evidence type="ECO:0000256" key="4">
    <source>
        <dbReference type="ARBA" id="ARBA00022692"/>
    </source>
</evidence>
<dbReference type="InterPro" id="IPR002490">
    <property type="entry name" value="V-ATPase_116kDa_su"/>
</dbReference>
<dbReference type="Proteomes" id="UP000768163">
    <property type="component" value="Unassembled WGS sequence"/>
</dbReference>
<comment type="caution">
    <text evidence="13">The sequence shown here is derived from an EMBL/GenBank/DDBJ whole genome shotgun (WGS) entry which is preliminary data.</text>
</comment>
<dbReference type="GO" id="GO:0051117">
    <property type="term" value="F:ATPase binding"/>
    <property type="evidence" value="ECO:0007669"/>
    <property type="project" value="TreeGrafter"/>
</dbReference>
<keyword evidence="6 10" id="KW-0406">Ion transport</keyword>
<keyword evidence="5 10" id="KW-1133">Transmembrane helix</keyword>
<dbReference type="Gene3D" id="3.30.70.2170">
    <property type="match status" value="1"/>
</dbReference>
<dbReference type="GO" id="GO:0007035">
    <property type="term" value="P:vacuolar acidification"/>
    <property type="evidence" value="ECO:0007669"/>
    <property type="project" value="TreeGrafter"/>
</dbReference>
<dbReference type="AlphaFoldDB" id="A0A8J7YV27"/>
<feature type="transmembrane region" description="Helical" evidence="10">
    <location>
        <begin position="510"/>
        <end position="531"/>
    </location>
</feature>
<evidence type="ECO:0000256" key="1">
    <source>
        <dbReference type="ARBA" id="ARBA00004141"/>
    </source>
</evidence>
<evidence type="ECO:0000256" key="5">
    <source>
        <dbReference type="ARBA" id="ARBA00022989"/>
    </source>
</evidence>
<name>A0A8J7YV27_9ARCH</name>
<evidence type="ECO:0000256" key="10">
    <source>
        <dbReference type="RuleBase" id="RU361189"/>
    </source>
</evidence>
<evidence type="ECO:0000256" key="11">
    <source>
        <dbReference type="SAM" id="Coils"/>
    </source>
</evidence>
<comment type="subcellular location">
    <subcellularLocation>
        <location evidence="1">Membrane</location>
        <topology evidence="1">Multi-pass membrane protein</topology>
    </subcellularLocation>
</comment>
<evidence type="ECO:0000256" key="8">
    <source>
        <dbReference type="ARBA" id="ARBA00059506"/>
    </source>
</evidence>
<evidence type="ECO:0000256" key="9">
    <source>
        <dbReference type="ARBA" id="ARBA00068671"/>
    </source>
</evidence>
<feature type="transmembrane region" description="Helical" evidence="10">
    <location>
        <begin position="379"/>
        <end position="407"/>
    </location>
</feature>
<keyword evidence="7 10" id="KW-0472">Membrane</keyword>
<evidence type="ECO:0000256" key="6">
    <source>
        <dbReference type="ARBA" id="ARBA00023065"/>
    </source>
</evidence>
<organism evidence="13 14">
    <name type="scientific">Candidatus Altarchaeum hamiconexum</name>
    <dbReference type="NCBI Taxonomy" id="1803513"/>
    <lineage>
        <taxon>Archaea</taxon>
        <taxon>Candidatus Altarchaeota</taxon>
        <taxon>Candidatus Altiarchaeia</taxon>
        <taxon>Candidatus Altarchaeales</taxon>
        <taxon>Candidatus Altarchaeaceae</taxon>
        <taxon>Candidatus Altarchaeum</taxon>
    </lineage>
</organism>